<feature type="compositionally biased region" description="Polar residues" evidence="2">
    <location>
        <begin position="1049"/>
        <end position="1060"/>
    </location>
</feature>
<feature type="compositionally biased region" description="Basic and acidic residues" evidence="2">
    <location>
        <begin position="1500"/>
        <end position="1515"/>
    </location>
</feature>
<dbReference type="RefSeq" id="XP_068348451.1">
    <property type="nucleotide sequence ID" value="XM_068512133.1"/>
</dbReference>
<dbReference type="InterPro" id="IPR051002">
    <property type="entry name" value="UBA_autophagy_assoc_protein"/>
</dbReference>
<organism evidence="3 4">
    <name type="scientific">Tritrichomonas foetus</name>
    <dbReference type="NCBI Taxonomy" id="1144522"/>
    <lineage>
        <taxon>Eukaryota</taxon>
        <taxon>Metamonada</taxon>
        <taxon>Parabasalia</taxon>
        <taxon>Tritrichomonadida</taxon>
        <taxon>Tritrichomonadidae</taxon>
        <taxon>Tritrichomonas</taxon>
    </lineage>
</organism>
<feature type="compositionally biased region" description="Basic residues" evidence="2">
    <location>
        <begin position="1989"/>
        <end position="2004"/>
    </location>
</feature>
<keyword evidence="4" id="KW-1185">Reference proteome</keyword>
<reference evidence="3" key="1">
    <citation type="submission" date="2016-10" db="EMBL/GenBank/DDBJ databases">
        <authorList>
            <person name="Benchimol M."/>
            <person name="Almeida L.G."/>
            <person name="Vasconcelos A.T."/>
            <person name="Perreira-Neves A."/>
            <person name="Rosa I.A."/>
            <person name="Tasca T."/>
            <person name="Bogo M.R."/>
            <person name="de Souza W."/>
        </authorList>
    </citation>
    <scope>NUCLEOTIDE SEQUENCE [LARGE SCALE GENOMIC DNA]</scope>
    <source>
        <strain evidence="3">K</strain>
    </source>
</reference>
<feature type="compositionally biased region" description="Basic and acidic residues" evidence="2">
    <location>
        <begin position="2005"/>
        <end position="2023"/>
    </location>
</feature>
<feature type="coiled-coil region" evidence="1">
    <location>
        <begin position="824"/>
        <end position="851"/>
    </location>
</feature>
<gene>
    <name evidence="3" type="ORF">TRFO_38582</name>
</gene>
<feature type="coiled-coil region" evidence="1">
    <location>
        <begin position="360"/>
        <end position="471"/>
    </location>
</feature>
<dbReference type="GeneID" id="94846837"/>
<feature type="compositionally biased region" description="Low complexity" evidence="2">
    <location>
        <begin position="1663"/>
        <end position="1678"/>
    </location>
</feature>
<feature type="coiled-coil region" evidence="1">
    <location>
        <begin position="211"/>
        <end position="284"/>
    </location>
</feature>
<feature type="compositionally biased region" description="Polar residues" evidence="2">
    <location>
        <begin position="1022"/>
        <end position="1035"/>
    </location>
</feature>
<feature type="coiled-coil region" evidence="1">
    <location>
        <begin position="582"/>
        <end position="647"/>
    </location>
</feature>
<sequence length="2072" mass="236452">MNRRFLPGADKSEKPGINRHHQLVISEKSKAALKSEKKVRDSLPGDWMYNENKANEVWNELENIASSNERGMMQKEKNPFKKIDESATKIRNTITNFEVQDQEFLMEFMDLLGDDSFVDSIDQESILLEAQIRLQQMIDEHVDFGERQASLLHSLTSWFNDVQNNPETRDGSRHQDVSSYNVDRLRDLIENYMVHTSSNLEKAEILHQDLVQNLSSKVNEYQKTISQKDLQLNQMNQTLSMSNSRGRNRSRASLRDIVNYDSELAVSQRKVLELQQQLSTLKHALVEYSQVNQSDAIKQLMKQAESIDPNGNQASLTMSAFMKELPGDGSGSMLHPSSSPLSHDSSAISVEKEIEFESKLRVLAAQIQNLKDDNKTLRDQIISNKQNEIVADKKLSTMERQKKTIENALQSANKKLELMKSTYESTIQELKQNQEAIISSERSGESIIDVRREYEEKIDRLSEEYRKNLADYQAKSDANYQKKVREIAKACDQGEMAKALDELTLQYQQQFLEMQRQHKKQMNDEKRRAAEKINQISKHYENILQKKEDTIEIIQKSVDNEVKNRLLDVQIEYDEKFNLKNLENHENSLNELNQIRREMKASIDQLKEKLIKVTRERDTLRTLIETNDLAADLMDELNGNNNEEEEEANEDDVLQQSLQSLKEKEIENKVAEKFTLMLQAQKEILTEAHKWELENAKNYFKMKYDNEYDNFRGKVAFSCTELKDQLMDDKNVIESPALIDNLLETTLKLVDYDSDEHLNNIFQNPTIPLTDVDVKIDELKKKIISLTSENELWKKTFDHIQKNQIENGTKVNKEDIAQTMKSLLAGQASDMAEIERENQILRDKLNRLSSSKLNLIAETQPPLPEIKEVDLKISRSVYFCIATNNVKEEIPPSTISKTIPQSTSIELKKDIVVFHESPRSTDTLNKSGRSVSFAQNNVNKNSSRNSGRNSTRSNDSTASNGQIGCFHCHFLYNPTNITKQIVECNVAHCPKCTHLTLLPQSEEIDDLTISDEENEYDKDNIDGNTDNSGNVSFRSQESKNSVENEDNSKMNIESQQQVSMTPDRVAQMTSPVITRPLTPKDEENKEKTDSNISNNMDVSLPTKPPTGLNEAVDIEKMEREKNAQAKEDEKRKAEEAEKIRANEIKEKLDKSVIRNQKLKAKMKLFEKQFSDVEQQYIKKINKMTEDMSKLQQQFINDSLNLVHSARSLLNNDKKSLETKINVSKNVAKTISDLNMTTKLATKQLSKKFVDYTKDNLENCESFEVADEALNQAENVLLSMTGDPSKFSYSSLINSARSISAKQVGASIKLCATRVSIVKNDLEGTTASVKGLFNEYSNMSEKMKQITSAAVLMSLNLKKEIEKVSRDLNIIIDQRTKELEIANETINKQQETLDNVQEQFRSSIAMLEQMALKTSSNEDESVIIKNQENEHKEAIFNLTNNYLKAQEEIRSRDKEIEELKLQILQIESMQMIQTARIETYRSGLQESGTENLVSDSNREEEEIKEKEEPENKDESASNKLSRPVLPELPINPIPDHHIEVEPNQIINEKHIDLYFVPPFIIFNNETQKKTKGFSLLPRNAILMASEPICTDIAPRNPTPPQSAVVPPVETMSIEGKHIQTPPRFEKIRVKYIQNFSATTSNIKPNARVIVPKSKPKNASKIANLTTATQTTALPSTPTSNTDSQNSPTQISRVLSFENLLPLSEDDKTGSLIGYVTRYVKELPPGASIEKPQKIPPKNKLATSSVLISEVPPEKLRVDSVSIPTQRSKMSLDSLTGSITPVNSNLKMRLAAKTKADWIDRFQKRIKHLEALLQDKNRAWQKERDKSHHAFQIAFKANTELEQAKRAQKKAILLNEATKKRLTQALELVAKGDEEIARLKKLLNEVNQITRVIQNKNRGKVNADTLAEAASSRKPFPYKKKSRFEDEAEQLLTVFRGVATGLTEMAQQEINSIRKWTPKRDQYIVNERDRLISVLQAMNFITSPETGRPKTTMHVKSVKPRRKKAIKSKEAEQQVEKREENENKRPKTSANKSVTFESALVTANAHNPRISKDLKKGVVGRPTSAAEIRKADRI</sequence>
<feature type="compositionally biased region" description="Basic and acidic residues" evidence="2">
    <location>
        <begin position="1078"/>
        <end position="1089"/>
    </location>
</feature>
<evidence type="ECO:0000313" key="4">
    <source>
        <dbReference type="Proteomes" id="UP000179807"/>
    </source>
</evidence>
<evidence type="ECO:0000256" key="1">
    <source>
        <dbReference type="SAM" id="Coils"/>
    </source>
</evidence>
<protein>
    <submittedName>
        <fullName evidence="3">Uncharacterized protein</fullName>
    </submittedName>
</protein>
<feature type="compositionally biased region" description="Basic and acidic residues" evidence="2">
    <location>
        <begin position="1036"/>
        <end position="1048"/>
    </location>
</feature>
<feature type="region of interest" description="Disordered" evidence="2">
    <location>
        <begin position="1661"/>
        <end position="1687"/>
    </location>
</feature>
<feature type="region of interest" description="Disordered" evidence="2">
    <location>
        <begin position="1981"/>
        <end position="2072"/>
    </location>
</feature>
<evidence type="ECO:0000256" key="2">
    <source>
        <dbReference type="SAM" id="MobiDB-lite"/>
    </source>
</evidence>
<dbReference type="EMBL" id="MLAK01001255">
    <property type="protein sequence ID" value="OHS95314.1"/>
    <property type="molecule type" value="Genomic_DNA"/>
</dbReference>
<dbReference type="OrthoDB" id="10688172at2759"/>
<feature type="compositionally biased region" description="Polar residues" evidence="2">
    <location>
        <begin position="920"/>
        <end position="935"/>
    </location>
</feature>
<dbReference type="PANTHER" id="PTHR31915">
    <property type="entry name" value="SKICH DOMAIN-CONTAINING PROTEIN"/>
    <property type="match status" value="1"/>
</dbReference>
<proteinExistence type="predicted"/>
<dbReference type="VEuPathDB" id="TrichDB:TRFO_38582"/>
<feature type="coiled-coil region" evidence="1">
    <location>
        <begin position="1371"/>
        <end position="1398"/>
    </location>
</feature>
<evidence type="ECO:0000313" key="3">
    <source>
        <dbReference type="EMBL" id="OHS95314.1"/>
    </source>
</evidence>
<feature type="coiled-coil region" evidence="1">
    <location>
        <begin position="512"/>
        <end position="539"/>
    </location>
</feature>
<comment type="caution">
    <text evidence="3">The sequence shown here is derived from an EMBL/GenBank/DDBJ whole genome shotgun (WGS) entry which is preliminary data.</text>
</comment>
<feature type="region of interest" description="Disordered" evidence="2">
    <location>
        <begin position="919"/>
        <end position="959"/>
    </location>
</feature>
<feature type="coiled-coil region" evidence="1">
    <location>
        <begin position="1116"/>
        <end position="1193"/>
    </location>
</feature>
<name>A0A1J4J7Y8_9EUKA</name>
<dbReference type="PANTHER" id="PTHR31915:SF6">
    <property type="entry name" value="SKICH DOMAIN-CONTAINING PROTEIN"/>
    <property type="match status" value="1"/>
</dbReference>
<feature type="compositionally biased region" description="Low complexity" evidence="2">
    <location>
        <begin position="936"/>
        <end position="956"/>
    </location>
</feature>
<accession>A0A1J4J7Y8</accession>
<feature type="compositionally biased region" description="Polar residues" evidence="2">
    <location>
        <begin position="1482"/>
        <end position="1494"/>
    </location>
</feature>
<dbReference type="Proteomes" id="UP000179807">
    <property type="component" value="Unassembled WGS sequence"/>
</dbReference>
<feature type="region of interest" description="Disordered" evidence="2">
    <location>
        <begin position="1015"/>
        <end position="1114"/>
    </location>
</feature>
<feature type="region of interest" description="Disordered" evidence="2">
    <location>
        <begin position="1482"/>
        <end position="1526"/>
    </location>
</feature>
<feature type="coiled-coil region" evidence="1">
    <location>
        <begin position="769"/>
        <end position="796"/>
    </location>
</feature>
<keyword evidence="1" id="KW-0175">Coiled coil</keyword>